<comment type="subcellular location">
    <subcellularLocation>
        <location evidence="1">Membrane</location>
        <topology evidence="1">Multi-pass membrane protein</topology>
    </subcellularLocation>
</comment>
<dbReference type="SUPFAM" id="SSF103473">
    <property type="entry name" value="MFS general substrate transporter"/>
    <property type="match status" value="1"/>
</dbReference>
<feature type="transmembrane region" description="Helical" evidence="5">
    <location>
        <begin position="316"/>
        <end position="336"/>
    </location>
</feature>
<feature type="domain" description="Major facilitator superfamily (MFS) profile" evidence="6">
    <location>
        <begin position="26"/>
        <end position="431"/>
    </location>
</feature>
<feature type="transmembrane region" description="Helical" evidence="5">
    <location>
        <begin position="160"/>
        <end position="181"/>
    </location>
</feature>
<keyword evidence="2 5" id="KW-0812">Transmembrane</keyword>
<protein>
    <submittedName>
        <fullName evidence="7">MFS transporter</fullName>
    </submittedName>
</protein>
<dbReference type="InterPro" id="IPR020846">
    <property type="entry name" value="MFS_dom"/>
</dbReference>
<keyword evidence="3 5" id="KW-1133">Transmembrane helix</keyword>
<organism evidence="7 8">
    <name type="scientific">Caballeronia calidae</name>
    <dbReference type="NCBI Taxonomy" id="1777139"/>
    <lineage>
        <taxon>Bacteria</taxon>
        <taxon>Pseudomonadati</taxon>
        <taxon>Pseudomonadota</taxon>
        <taxon>Betaproteobacteria</taxon>
        <taxon>Burkholderiales</taxon>
        <taxon>Burkholderiaceae</taxon>
        <taxon>Caballeronia</taxon>
    </lineage>
</organism>
<feature type="transmembrane region" description="Helical" evidence="5">
    <location>
        <begin position="101"/>
        <end position="121"/>
    </location>
</feature>
<dbReference type="Pfam" id="PF07690">
    <property type="entry name" value="MFS_1"/>
    <property type="match status" value="1"/>
</dbReference>
<dbReference type="GO" id="GO:0005886">
    <property type="term" value="C:plasma membrane"/>
    <property type="evidence" value="ECO:0007669"/>
    <property type="project" value="TreeGrafter"/>
</dbReference>
<feature type="transmembrane region" description="Helical" evidence="5">
    <location>
        <begin position="377"/>
        <end position="400"/>
    </location>
</feature>
<accession>A0A157Z339</accession>
<feature type="transmembrane region" description="Helical" evidence="5">
    <location>
        <begin position="127"/>
        <end position="148"/>
    </location>
</feature>
<dbReference type="PANTHER" id="PTHR23508:SF10">
    <property type="entry name" value="CARBOXYLIC ACID TRANSPORTER PROTEIN HOMOLOG"/>
    <property type="match status" value="1"/>
</dbReference>
<sequence length="437" mass="46825">MPTTLDREISAARATKTPLNRSQITGFWGAWAGWTLDGMDSFIYALVLAPALTELLPRSGYAATPANVGLAGSILFALFLVGWGLSFIWGPLADRFGRTKVLAATIFTFAIFTGLAATAHTVWELGIYRFFAGVGIGGEWALAGTYVAEAWPEDRRKMGAGYLQTGYYAGFFLAAVLNYTIGAAFGWRAMFLVGLFPVVVSIVVLLRVKETDKWQRAEAVHPHVKHESSLKAIFNAQYRKRTIVAAVLLTVAIIGLWAGAVYEPSAVIQLATKAGMDKAEAARMASIATGLLSIGTIVGCLALPPMAEKIGRRKTLAVYFAGMAASIALAFGWAFYLPNGLVPFIALLVVLGFFGGNFALFSLWLPEQFETRVRATAFAFCTSIGRFFGAIVNFGIGAMVLNMKTLGVPIAITAVAFLIGLAVIPLAPETKGQELPN</sequence>
<dbReference type="Gene3D" id="1.20.1250.20">
    <property type="entry name" value="MFS general substrate transporter like domains"/>
    <property type="match status" value="1"/>
</dbReference>
<keyword evidence="4 5" id="KW-0472">Membrane</keyword>
<evidence type="ECO:0000256" key="4">
    <source>
        <dbReference type="ARBA" id="ARBA00023136"/>
    </source>
</evidence>
<gene>
    <name evidence="7" type="ORF">AWB78_00051</name>
</gene>
<dbReference type="GO" id="GO:0046943">
    <property type="term" value="F:carboxylic acid transmembrane transporter activity"/>
    <property type="evidence" value="ECO:0007669"/>
    <property type="project" value="TreeGrafter"/>
</dbReference>
<dbReference type="Proteomes" id="UP000071859">
    <property type="component" value="Unassembled WGS sequence"/>
</dbReference>
<dbReference type="PROSITE" id="PS50850">
    <property type="entry name" value="MFS"/>
    <property type="match status" value="1"/>
</dbReference>
<dbReference type="OrthoDB" id="183263at2"/>
<comment type="caution">
    <text evidence="7">The sequence shown here is derived from an EMBL/GenBank/DDBJ whole genome shotgun (WGS) entry which is preliminary data.</text>
</comment>
<dbReference type="InterPro" id="IPR011701">
    <property type="entry name" value="MFS"/>
</dbReference>
<proteinExistence type="predicted"/>
<evidence type="ECO:0000256" key="3">
    <source>
        <dbReference type="ARBA" id="ARBA00022989"/>
    </source>
</evidence>
<dbReference type="EMBL" id="FCOX02000001">
    <property type="protein sequence ID" value="SAK39966.1"/>
    <property type="molecule type" value="Genomic_DNA"/>
</dbReference>
<keyword evidence="8" id="KW-1185">Reference proteome</keyword>
<evidence type="ECO:0000313" key="7">
    <source>
        <dbReference type="EMBL" id="SAK39966.1"/>
    </source>
</evidence>
<feature type="transmembrane region" description="Helical" evidence="5">
    <location>
        <begin position="68"/>
        <end position="89"/>
    </location>
</feature>
<feature type="transmembrane region" description="Helical" evidence="5">
    <location>
        <begin position="282"/>
        <end position="304"/>
    </location>
</feature>
<dbReference type="InterPro" id="IPR005829">
    <property type="entry name" value="Sugar_transporter_CS"/>
</dbReference>
<dbReference type="PANTHER" id="PTHR23508">
    <property type="entry name" value="CARBOXYLIC ACID TRANSPORTER PROTEIN HOMOLOG"/>
    <property type="match status" value="1"/>
</dbReference>
<dbReference type="AlphaFoldDB" id="A0A157Z339"/>
<feature type="transmembrane region" description="Helical" evidence="5">
    <location>
        <begin position="406"/>
        <end position="427"/>
    </location>
</feature>
<dbReference type="InterPro" id="IPR036259">
    <property type="entry name" value="MFS_trans_sf"/>
</dbReference>
<evidence type="ECO:0000313" key="8">
    <source>
        <dbReference type="Proteomes" id="UP000071859"/>
    </source>
</evidence>
<dbReference type="PROSITE" id="PS00217">
    <property type="entry name" value="SUGAR_TRANSPORT_2"/>
    <property type="match status" value="1"/>
</dbReference>
<dbReference type="RefSeq" id="WP_062601721.1">
    <property type="nucleotide sequence ID" value="NZ_FCOX02000001.1"/>
</dbReference>
<reference evidence="7" key="1">
    <citation type="submission" date="2016-01" db="EMBL/GenBank/DDBJ databases">
        <authorList>
            <person name="Peeters C."/>
        </authorList>
    </citation>
    <scope>NUCLEOTIDE SEQUENCE</scope>
    <source>
        <strain evidence="7">LMG 29321</strain>
    </source>
</reference>
<feature type="transmembrane region" description="Helical" evidence="5">
    <location>
        <begin position="342"/>
        <end position="365"/>
    </location>
</feature>
<feature type="transmembrane region" description="Helical" evidence="5">
    <location>
        <begin position="26"/>
        <end position="48"/>
    </location>
</feature>
<evidence type="ECO:0000256" key="5">
    <source>
        <dbReference type="SAM" id="Phobius"/>
    </source>
</evidence>
<evidence type="ECO:0000256" key="1">
    <source>
        <dbReference type="ARBA" id="ARBA00004141"/>
    </source>
</evidence>
<evidence type="ECO:0000256" key="2">
    <source>
        <dbReference type="ARBA" id="ARBA00022692"/>
    </source>
</evidence>
<evidence type="ECO:0000259" key="6">
    <source>
        <dbReference type="PROSITE" id="PS50850"/>
    </source>
</evidence>
<feature type="transmembrane region" description="Helical" evidence="5">
    <location>
        <begin position="187"/>
        <end position="206"/>
    </location>
</feature>
<name>A0A157Z339_9BURK</name>
<feature type="transmembrane region" description="Helical" evidence="5">
    <location>
        <begin position="243"/>
        <end position="262"/>
    </location>
</feature>